<dbReference type="Gene3D" id="1.10.510.10">
    <property type="entry name" value="Transferase(Phosphotransferase) domain 1"/>
    <property type="match status" value="1"/>
</dbReference>
<evidence type="ECO:0000256" key="5">
    <source>
        <dbReference type="ARBA" id="ARBA00022840"/>
    </source>
</evidence>
<evidence type="ECO:0000313" key="9">
    <source>
        <dbReference type="EMBL" id="CAL1140164.1"/>
    </source>
</evidence>
<dbReference type="PROSITE" id="PS00108">
    <property type="entry name" value="PROTEIN_KINASE_ST"/>
    <property type="match status" value="1"/>
</dbReference>
<dbReference type="AlphaFoldDB" id="A0A9P1C848"/>
<dbReference type="InterPro" id="IPR011009">
    <property type="entry name" value="Kinase-like_dom_sf"/>
</dbReference>
<dbReference type="InterPro" id="IPR050205">
    <property type="entry name" value="CDPK_Ser/Thr_kinases"/>
</dbReference>
<dbReference type="EMBL" id="CAMXCT020001112">
    <property type="protein sequence ID" value="CAL1140164.1"/>
    <property type="molecule type" value="Genomic_DNA"/>
</dbReference>
<keyword evidence="11" id="KW-1185">Reference proteome</keyword>
<evidence type="ECO:0000313" key="8">
    <source>
        <dbReference type="EMBL" id="CAI3986789.1"/>
    </source>
</evidence>
<gene>
    <name evidence="8" type="ORF">C1SCF055_LOCUS14109</name>
</gene>
<evidence type="ECO:0000259" key="7">
    <source>
        <dbReference type="PROSITE" id="PS50011"/>
    </source>
</evidence>
<dbReference type="InterPro" id="IPR008271">
    <property type="entry name" value="Ser/Thr_kinase_AS"/>
</dbReference>
<keyword evidence="1" id="KW-0723">Serine/threonine-protein kinase</keyword>
<dbReference type="OrthoDB" id="1738954at2759"/>
<evidence type="ECO:0000256" key="6">
    <source>
        <dbReference type="SAM" id="MobiDB-lite"/>
    </source>
</evidence>
<dbReference type="SMART" id="SM00220">
    <property type="entry name" value="S_TKc"/>
    <property type="match status" value="1"/>
</dbReference>
<evidence type="ECO:0000313" key="10">
    <source>
        <dbReference type="EMBL" id="CAL4774101.1"/>
    </source>
</evidence>
<dbReference type="Proteomes" id="UP001152797">
    <property type="component" value="Unassembled WGS sequence"/>
</dbReference>
<sequence length="464" mass="51048">ARPATASTDVVVLSSLPSTMLKEEDADKETCVEEENKSSGKGIEKFSRCQSDPAFEDAFDTANSRRTPSLPRLPKDEPTHFTRQITAPAVMQVADYYLRSEMMTVLYEGSNTLITNSKVRRSSAFREPCFDGVGDDLSPKSIEVDVAVKSVALNEDDCDLAMMRRECEILNRLGHSHPHIMPALGFAECESEMVLLMRFANEGDLNSLAPSGACCEEIQAKRLGHQMMSALAFLEEHRIIHGDVKPQNVLLTLAEGRLLAQLTDFGLAQELPEGQTFIKLNEVPGSYGYIASEVKHRKQISFAADLFALGVILFRLLGSYDPFHPASDVDSELIFDEECWEPLSQLSQDFVTRLLNPNPALRGLATQMVKGDMWLCADESQLVGKPRTGFAPTPVKNVDFHTLEGSWLSSAKNGGALARSKHNVSIEQLLTIFKILEPSVAAEEPRPLYALEGCEGCAQSGSSF</sequence>
<protein>
    <submittedName>
        <fullName evidence="10">Calcium/calmodulin-dependent protein kinase type I (CaMK-I)</fullName>
    </submittedName>
</protein>
<name>A0A9P1C848_9DINO</name>
<evidence type="ECO:0000256" key="2">
    <source>
        <dbReference type="ARBA" id="ARBA00022679"/>
    </source>
</evidence>
<dbReference type="GO" id="GO:0004674">
    <property type="term" value="F:protein serine/threonine kinase activity"/>
    <property type="evidence" value="ECO:0007669"/>
    <property type="project" value="UniProtKB-KW"/>
</dbReference>
<keyword evidence="3" id="KW-0547">Nucleotide-binding</keyword>
<dbReference type="PROSITE" id="PS50011">
    <property type="entry name" value="PROTEIN_KINASE_DOM"/>
    <property type="match status" value="1"/>
</dbReference>
<feature type="compositionally biased region" description="Basic and acidic residues" evidence="6">
    <location>
        <begin position="21"/>
        <end position="47"/>
    </location>
</feature>
<keyword evidence="5" id="KW-0067">ATP-binding</keyword>
<organism evidence="8">
    <name type="scientific">Cladocopium goreaui</name>
    <dbReference type="NCBI Taxonomy" id="2562237"/>
    <lineage>
        <taxon>Eukaryota</taxon>
        <taxon>Sar</taxon>
        <taxon>Alveolata</taxon>
        <taxon>Dinophyceae</taxon>
        <taxon>Suessiales</taxon>
        <taxon>Symbiodiniaceae</taxon>
        <taxon>Cladocopium</taxon>
    </lineage>
</organism>
<dbReference type="EMBL" id="CAMXCT030001112">
    <property type="protein sequence ID" value="CAL4774101.1"/>
    <property type="molecule type" value="Genomic_DNA"/>
</dbReference>
<evidence type="ECO:0000256" key="4">
    <source>
        <dbReference type="ARBA" id="ARBA00022777"/>
    </source>
</evidence>
<proteinExistence type="predicted"/>
<feature type="domain" description="Protein kinase" evidence="7">
    <location>
        <begin position="100"/>
        <end position="375"/>
    </location>
</feature>
<dbReference type="InterPro" id="IPR000719">
    <property type="entry name" value="Prot_kinase_dom"/>
</dbReference>
<keyword evidence="4 10" id="KW-0418">Kinase</keyword>
<dbReference type="PANTHER" id="PTHR24349">
    <property type="entry name" value="SERINE/THREONINE-PROTEIN KINASE"/>
    <property type="match status" value="1"/>
</dbReference>
<evidence type="ECO:0000313" key="11">
    <source>
        <dbReference type="Proteomes" id="UP001152797"/>
    </source>
</evidence>
<reference evidence="8" key="1">
    <citation type="submission" date="2022-10" db="EMBL/GenBank/DDBJ databases">
        <authorList>
            <person name="Chen Y."/>
            <person name="Dougan E. K."/>
            <person name="Chan C."/>
            <person name="Rhodes N."/>
            <person name="Thang M."/>
        </authorList>
    </citation>
    <scope>NUCLEOTIDE SEQUENCE</scope>
</reference>
<dbReference type="Pfam" id="PF00069">
    <property type="entry name" value="Pkinase"/>
    <property type="match status" value="1"/>
</dbReference>
<dbReference type="SUPFAM" id="SSF56112">
    <property type="entry name" value="Protein kinase-like (PK-like)"/>
    <property type="match status" value="1"/>
</dbReference>
<feature type="non-terminal residue" evidence="8">
    <location>
        <position position="464"/>
    </location>
</feature>
<dbReference type="EMBL" id="CAMXCT010001112">
    <property type="protein sequence ID" value="CAI3986789.1"/>
    <property type="molecule type" value="Genomic_DNA"/>
</dbReference>
<feature type="region of interest" description="Disordered" evidence="6">
    <location>
        <begin position="21"/>
        <end position="79"/>
    </location>
</feature>
<feature type="non-terminal residue" evidence="8">
    <location>
        <position position="1"/>
    </location>
</feature>
<evidence type="ECO:0000256" key="3">
    <source>
        <dbReference type="ARBA" id="ARBA00022741"/>
    </source>
</evidence>
<dbReference type="GO" id="GO:0005524">
    <property type="term" value="F:ATP binding"/>
    <property type="evidence" value="ECO:0007669"/>
    <property type="project" value="UniProtKB-KW"/>
</dbReference>
<keyword evidence="2" id="KW-0808">Transferase</keyword>
<reference evidence="9" key="2">
    <citation type="submission" date="2024-04" db="EMBL/GenBank/DDBJ databases">
        <authorList>
            <person name="Chen Y."/>
            <person name="Shah S."/>
            <person name="Dougan E. K."/>
            <person name="Thang M."/>
            <person name="Chan C."/>
        </authorList>
    </citation>
    <scope>NUCLEOTIDE SEQUENCE [LARGE SCALE GENOMIC DNA]</scope>
</reference>
<evidence type="ECO:0000256" key="1">
    <source>
        <dbReference type="ARBA" id="ARBA00022527"/>
    </source>
</evidence>
<comment type="caution">
    <text evidence="8">The sequence shown here is derived from an EMBL/GenBank/DDBJ whole genome shotgun (WGS) entry which is preliminary data.</text>
</comment>
<accession>A0A9P1C848</accession>